<dbReference type="RefSeq" id="XP_001223215.1">
    <property type="nucleotide sequence ID" value="XM_001223214.1"/>
</dbReference>
<keyword evidence="4" id="KW-1185">Reference proteome</keyword>
<keyword evidence="2" id="KW-0812">Transmembrane</keyword>
<keyword evidence="2" id="KW-1133">Transmembrane helix</keyword>
<feature type="region of interest" description="Disordered" evidence="1">
    <location>
        <begin position="115"/>
        <end position="134"/>
    </location>
</feature>
<dbReference type="eggNOG" id="ENOG502R6QX">
    <property type="taxonomic scope" value="Eukaryota"/>
</dbReference>
<name>Q2H2J5_CHAGB</name>
<dbReference type="OrthoDB" id="3945378at2759"/>
<dbReference type="AlphaFoldDB" id="Q2H2J5"/>
<sequence>MSTCEPLQGNSDFYGLGIRIGIYLQWGSSWLSMLLDPESAQGVLDANSIFVFAVVIATIIAATNNAPAIEMYIMLQILLGFPITSLSAFGIRIWLMSPRRLDSLRTRITQRWREDREKRRRVQQQNNERQRQSIEARNEAFEEWQRERVLRRAARNLPWWLNWAFEAVEVLDFMRFTFPRLPDTGVPGGTRQDLVSQLPPPFDGLYVLWHFPVQLPLKIFSPLKFPGLSWSGVVWRTTIITLIIGYNLAYWFDENGHGVFEPPTSGCGPPVVFLFSKKQLLHGAIISLGRTVAVIAVVVVGPPAFTLLMLTLRIHVYAVLFLYRDVYFYFASSPMEQTLQTALDRVNQVLQHKAVPILQSLEAYTGYLPATAITTTAVMTSSLDLFEFMTTFKADNIRFSDVIKVGVSLGLGKAVRQGPVQQGQRSMSRAETMLTGWRNKTPTRLTGFCIAWNIGVLLSVAWFIISIETTISWNNIQGVNNIDSTGQLIPFIIGCVSASHALKKVLLLALGKKYPDWANTHLEVQDDKDGPVIFRIVKQPASNADDNPDDGAEGGQPEGGSNGEDAAQENGIMLANV</sequence>
<evidence type="ECO:0000313" key="4">
    <source>
        <dbReference type="Proteomes" id="UP000001056"/>
    </source>
</evidence>
<dbReference type="InParanoid" id="Q2H2J5"/>
<reference evidence="4" key="1">
    <citation type="journal article" date="2015" name="Genome Announc.">
        <title>Draft genome sequence of the cellulolytic fungus Chaetomium globosum.</title>
        <authorList>
            <person name="Cuomo C.A."/>
            <person name="Untereiner W.A."/>
            <person name="Ma L.-J."/>
            <person name="Grabherr M."/>
            <person name="Birren B.W."/>
        </authorList>
    </citation>
    <scope>NUCLEOTIDE SEQUENCE [LARGE SCALE GENOMIC DNA]</scope>
    <source>
        <strain evidence="4">ATCC 6205 / CBS 148.51 / DSM 1962 / NBRC 6347 / NRRL 1970</strain>
    </source>
</reference>
<evidence type="ECO:0000313" key="3">
    <source>
        <dbReference type="EMBL" id="EAQ87382.1"/>
    </source>
</evidence>
<dbReference type="OMA" id="WANTHLE"/>
<dbReference type="Proteomes" id="UP000001056">
    <property type="component" value="Unassembled WGS sequence"/>
</dbReference>
<dbReference type="HOGENOM" id="CLU_514825_0_0_1"/>
<dbReference type="GeneID" id="4391938"/>
<feature type="compositionally biased region" description="Gly residues" evidence="1">
    <location>
        <begin position="553"/>
        <end position="562"/>
    </location>
</feature>
<feature type="region of interest" description="Disordered" evidence="1">
    <location>
        <begin position="540"/>
        <end position="577"/>
    </location>
</feature>
<feature type="transmembrane region" description="Helical" evidence="2">
    <location>
        <begin position="445"/>
        <end position="465"/>
    </location>
</feature>
<organism evidence="3 4">
    <name type="scientific">Chaetomium globosum (strain ATCC 6205 / CBS 148.51 / DSM 1962 / NBRC 6347 / NRRL 1970)</name>
    <name type="common">Soil fungus</name>
    <dbReference type="NCBI Taxonomy" id="306901"/>
    <lineage>
        <taxon>Eukaryota</taxon>
        <taxon>Fungi</taxon>
        <taxon>Dikarya</taxon>
        <taxon>Ascomycota</taxon>
        <taxon>Pezizomycotina</taxon>
        <taxon>Sordariomycetes</taxon>
        <taxon>Sordariomycetidae</taxon>
        <taxon>Sordariales</taxon>
        <taxon>Chaetomiaceae</taxon>
        <taxon>Chaetomium</taxon>
    </lineage>
</organism>
<protein>
    <submittedName>
        <fullName evidence="3">Uncharacterized protein</fullName>
    </submittedName>
</protein>
<feature type="transmembrane region" description="Helical" evidence="2">
    <location>
        <begin position="42"/>
        <end position="61"/>
    </location>
</feature>
<evidence type="ECO:0000256" key="1">
    <source>
        <dbReference type="SAM" id="MobiDB-lite"/>
    </source>
</evidence>
<dbReference type="EMBL" id="CH408032">
    <property type="protein sequence ID" value="EAQ87382.1"/>
    <property type="molecule type" value="Genomic_DNA"/>
</dbReference>
<evidence type="ECO:0000256" key="2">
    <source>
        <dbReference type="SAM" id="Phobius"/>
    </source>
</evidence>
<accession>Q2H2J5</accession>
<keyword evidence="2" id="KW-0472">Membrane</keyword>
<dbReference type="VEuPathDB" id="FungiDB:CHGG_04001"/>
<feature type="transmembrane region" description="Helical" evidence="2">
    <location>
        <begin position="16"/>
        <end position="35"/>
    </location>
</feature>
<gene>
    <name evidence="3" type="ORF">CHGG_04001</name>
</gene>
<feature type="transmembrane region" description="Helical" evidence="2">
    <location>
        <begin position="73"/>
        <end position="95"/>
    </location>
</feature>
<proteinExistence type="predicted"/>